<evidence type="ECO:0000256" key="7">
    <source>
        <dbReference type="ARBA" id="ARBA00048741"/>
    </source>
</evidence>
<evidence type="ECO:0000256" key="3">
    <source>
        <dbReference type="ARBA" id="ARBA00012737"/>
    </source>
</evidence>
<dbReference type="EMBL" id="CP134146">
    <property type="protein sequence ID" value="WNC68463.1"/>
    <property type="molecule type" value="Genomic_DNA"/>
</dbReference>
<keyword evidence="9" id="KW-0436">Ligase</keyword>
<dbReference type="SUPFAM" id="SSF56235">
    <property type="entry name" value="N-terminal nucleophile aminohydrolases (Ntn hydrolases)"/>
    <property type="match status" value="1"/>
</dbReference>
<dbReference type="Pfam" id="PF00733">
    <property type="entry name" value="Asn_synthase"/>
    <property type="match status" value="1"/>
</dbReference>
<keyword evidence="10" id="KW-1185">Reference proteome</keyword>
<evidence type="ECO:0000313" key="10">
    <source>
        <dbReference type="Proteomes" id="UP001248581"/>
    </source>
</evidence>
<sequence length="634" mass="72667">MCGIVAIFNHDIQYEVDLKLLNKMNNSQNHRGPDDSNIWQDDGNKNIALAHTRLSIIDIEGGRQPLFDDTQTIGITFNGEIYNYIELRAELREKGYVFNTESDTEVIVNAWLEWHADCVKKLQGMFAFVLWDKKNKHLFAARDRLGIKPLHYSKADDQSFLFSSEIKALKCNDKISLALNSQAIEDYFSLGYILEPKSIYKSIYKILPGHYILLDQNKPEQLINKCYWDPLDYINVDSQNFDQETVQLKLNEAIKKHLIADVPLGVFLSGGVDSSALVALISQIKPEPVTTCSIGFDLLKYDESYYAEQVAKYFNTTHFETNVSVNDLSLVANVIDVFDEPFADNSAIPTLILSKTTREKVKVALSGDGSDELFLGYRNYQMLQLEERFRGVIPGFIRKPFFSFLAKIYPKLDRAPRFLRAKSTFQALVNNPITSFHRAMSIINSELLQQVYSYQFKEKLAGYSSEDEFKLLAKQVNHLPTLKQIQYIDFKTYLPGDILTKADRASMANSLEVRVPFLDHKIVEWGLGLAPKLNLRGSKVKQVLVKSLKGLVPEFVLERKKMSFTSPLDEWMRQIPIETLENKIFTNAFVNADIFNISQVKSLIEEHQNRQQNHGVFIWALLIFEAFLSKEESL</sequence>
<accession>A0ABY9TI15</accession>
<dbReference type="Proteomes" id="UP001248581">
    <property type="component" value="Chromosome"/>
</dbReference>
<dbReference type="InterPro" id="IPR033738">
    <property type="entry name" value="AsnB_N"/>
</dbReference>
<dbReference type="PANTHER" id="PTHR43284">
    <property type="entry name" value="ASPARAGINE SYNTHETASE (GLUTAMINE-HYDROLYZING)"/>
    <property type="match status" value="1"/>
</dbReference>
<dbReference type="InterPro" id="IPR017932">
    <property type="entry name" value="GATase_2_dom"/>
</dbReference>
<dbReference type="InterPro" id="IPR014729">
    <property type="entry name" value="Rossmann-like_a/b/a_fold"/>
</dbReference>
<evidence type="ECO:0000256" key="6">
    <source>
        <dbReference type="ARBA" id="ARBA00022962"/>
    </source>
</evidence>
<dbReference type="Pfam" id="PF13537">
    <property type="entry name" value="GATase_7"/>
    <property type="match status" value="1"/>
</dbReference>
<dbReference type="PANTHER" id="PTHR43284:SF1">
    <property type="entry name" value="ASPARAGINE SYNTHETASE"/>
    <property type="match status" value="1"/>
</dbReference>
<dbReference type="CDD" id="cd00712">
    <property type="entry name" value="AsnB"/>
    <property type="match status" value="1"/>
</dbReference>
<dbReference type="NCBIfam" id="TIGR01536">
    <property type="entry name" value="asn_synth_AEB"/>
    <property type="match status" value="1"/>
</dbReference>
<dbReference type="GO" id="GO:0004066">
    <property type="term" value="F:asparagine synthase (glutamine-hydrolyzing) activity"/>
    <property type="evidence" value="ECO:0007669"/>
    <property type="project" value="UniProtKB-EC"/>
</dbReference>
<dbReference type="InterPro" id="IPR051786">
    <property type="entry name" value="ASN_synthetase/amidase"/>
</dbReference>
<keyword evidence="6" id="KW-0315">Glutamine amidotransferase</keyword>
<comment type="similarity">
    <text evidence="2">Belongs to the asparagine synthetase family.</text>
</comment>
<organism evidence="9 10">
    <name type="scientific">Thalassotalea nanhaiensis</name>
    <dbReference type="NCBI Taxonomy" id="3065648"/>
    <lineage>
        <taxon>Bacteria</taxon>
        <taxon>Pseudomonadati</taxon>
        <taxon>Pseudomonadota</taxon>
        <taxon>Gammaproteobacteria</taxon>
        <taxon>Alteromonadales</taxon>
        <taxon>Colwelliaceae</taxon>
        <taxon>Thalassotalea</taxon>
    </lineage>
</organism>
<dbReference type="SUPFAM" id="SSF52402">
    <property type="entry name" value="Adenine nucleotide alpha hydrolases-like"/>
    <property type="match status" value="1"/>
</dbReference>
<dbReference type="RefSeq" id="WP_348387619.1">
    <property type="nucleotide sequence ID" value="NZ_CP134146.1"/>
</dbReference>
<keyword evidence="5" id="KW-0067">ATP-binding</keyword>
<dbReference type="PIRSF" id="PIRSF001589">
    <property type="entry name" value="Asn_synthetase_glu-h"/>
    <property type="match status" value="1"/>
</dbReference>
<dbReference type="InterPro" id="IPR029055">
    <property type="entry name" value="Ntn_hydrolases_N"/>
</dbReference>
<evidence type="ECO:0000256" key="1">
    <source>
        <dbReference type="ARBA" id="ARBA00005187"/>
    </source>
</evidence>
<keyword evidence="4" id="KW-0547">Nucleotide-binding</keyword>
<evidence type="ECO:0000259" key="8">
    <source>
        <dbReference type="PROSITE" id="PS51278"/>
    </source>
</evidence>
<proteinExistence type="inferred from homology"/>
<evidence type="ECO:0000256" key="4">
    <source>
        <dbReference type="ARBA" id="ARBA00022741"/>
    </source>
</evidence>
<evidence type="ECO:0000256" key="2">
    <source>
        <dbReference type="ARBA" id="ARBA00005752"/>
    </source>
</evidence>
<feature type="domain" description="Glutamine amidotransferase type-2" evidence="8">
    <location>
        <begin position="2"/>
        <end position="217"/>
    </location>
</feature>
<dbReference type="InterPro" id="IPR001962">
    <property type="entry name" value="Asn_synthase"/>
</dbReference>
<dbReference type="InterPro" id="IPR006426">
    <property type="entry name" value="Asn_synth_AEB"/>
</dbReference>
<dbReference type="Gene3D" id="3.60.20.10">
    <property type="entry name" value="Glutamine Phosphoribosylpyrophosphate, subunit 1, domain 1"/>
    <property type="match status" value="1"/>
</dbReference>
<name>A0ABY9TI15_9GAMM</name>
<evidence type="ECO:0000313" key="9">
    <source>
        <dbReference type="EMBL" id="WNC68463.1"/>
    </source>
</evidence>
<dbReference type="PROSITE" id="PS51278">
    <property type="entry name" value="GATASE_TYPE_2"/>
    <property type="match status" value="1"/>
</dbReference>
<reference evidence="10" key="1">
    <citation type="submission" date="2023-09" db="EMBL/GenBank/DDBJ databases">
        <authorList>
            <person name="Li S."/>
            <person name="Li X."/>
            <person name="Zhang C."/>
            <person name="Zhao Z."/>
        </authorList>
    </citation>
    <scope>NUCLEOTIDE SEQUENCE [LARGE SCALE GENOMIC DNA]</scope>
    <source>
        <strain evidence="10">SQ345</strain>
    </source>
</reference>
<dbReference type="EC" id="6.3.5.4" evidence="3"/>
<protein>
    <recommendedName>
        <fullName evidence="3">asparagine synthase (glutamine-hydrolyzing)</fullName>
        <ecNumber evidence="3">6.3.5.4</ecNumber>
    </recommendedName>
</protein>
<dbReference type="Gene3D" id="3.40.50.620">
    <property type="entry name" value="HUPs"/>
    <property type="match status" value="1"/>
</dbReference>
<gene>
    <name evidence="9" type="primary">asnB</name>
    <name evidence="9" type="ORF">RI845_18330</name>
</gene>
<dbReference type="CDD" id="cd01991">
    <property type="entry name" value="Asn_synthase_B_C"/>
    <property type="match status" value="1"/>
</dbReference>
<evidence type="ECO:0000256" key="5">
    <source>
        <dbReference type="ARBA" id="ARBA00022840"/>
    </source>
</evidence>
<comment type="pathway">
    <text evidence="1">Amino-acid biosynthesis; L-asparagine biosynthesis; L-asparagine from L-aspartate (L-Gln route): step 1/1.</text>
</comment>
<comment type="catalytic activity">
    <reaction evidence="7">
        <text>L-aspartate + L-glutamine + ATP + H2O = L-asparagine + L-glutamate + AMP + diphosphate + H(+)</text>
        <dbReference type="Rhea" id="RHEA:12228"/>
        <dbReference type="ChEBI" id="CHEBI:15377"/>
        <dbReference type="ChEBI" id="CHEBI:15378"/>
        <dbReference type="ChEBI" id="CHEBI:29985"/>
        <dbReference type="ChEBI" id="CHEBI:29991"/>
        <dbReference type="ChEBI" id="CHEBI:30616"/>
        <dbReference type="ChEBI" id="CHEBI:33019"/>
        <dbReference type="ChEBI" id="CHEBI:58048"/>
        <dbReference type="ChEBI" id="CHEBI:58359"/>
        <dbReference type="ChEBI" id="CHEBI:456215"/>
        <dbReference type="EC" id="6.3.5.4"/>
    </reaction>
</comment>